<evidence type="ECO:0000256" key="2">
    <source>
        <dbReference type="ARBA" id="ARBA00008524"/>
    </source>
</evidence>
<evidence type="ECO:0000256" key="1">
    <source>
        <dbReference type="ARBA" id="ARBA00004496"/>
    </source>
</evidence>
<dbReference type="InterPro" id="IPR005151">
    <property type="entry name" value="Tail-specific_protease"/>
</dbReference>
<feature type="domain" description="Tail specific protease" evidence="8">
    <location>
        <begin position="618"/>
        <end position="773"/>
    </location>
</feature>
<comment type="subcellular location">
    <subcellularLocation>
        <location evidence="1">Cytoplasm</location>
    </subcellularLocation>
</comment>
<comment type="caution">
    <text evidence="10">The sequence shown here is derived from an EMBL/GenBank/DDBJ whole genome shotgun (WGS) entry which is preliminary data.</text>
</comment>
<gene>
    <name evidence="10" type="ORF">KK083_32260</name>
</gene>
<dbReference type="PANTHER" id="PTHR43253">
    <property type="entry name" value="TRICORN PROTEASE HOMOLOG 2-RELATED"/>
    <property type="match status" value="1"/>
</dbReference>
<keyword evidence="5" id="KW-0378">Hydrolase</keyword>
<evidence type="ECO:0000259" key="9">
    <source>
        <dbReference type="Pfam" id="PF14684"/>
    </source>
</evidence>
<dbReference type="SUPFAM" id="SSF50156">
    <property type="entry name" value="PDZ domain-like"/>
    <property type="match status" value="1"/>
</dbReference>
<evidence type="ECO:0000256" key="5">
    <source>
        <dbReference type="ARBA" id="ARBA00022801"/>
    </source>
</evidence>
<evidence type="ECO:0000256" key="3">
    <source>
        <dbReference type="ARBA" id="ARBA00022490"/>
    </source>
</evidence>
<evidence type="ECO:0000259" key="8">
    <source>
        <dbReference type="Pfam" id="PF03572"/>
    </source>
</evidence>
<dbReference type="InterPro" id="IPR028204">
    <property type="entry name" value="Tricorn_C1"/>
</dbReference>
<dbReference type="InterPro" id="IPR029045">
    <property type="entry name" value="ClpP/crotonase-like_dom_sf"/>
</dbReference>
<dbReference type="Gene3D" id="2.30.42.10">
    <property type="match status" value="1"/>
</dbReference>
<evidence type="ECO:0000256" key="6">
    <source>
        <dbReference type="ARBA" id="ARBA00022825"/>
    </source>
</evidence>
<dbReference type="CDD" id="cd07562">
    <property type="entry name" value="Peptidase_S41_TRI"/>
    <property type="match status" value="1"/>
</dbReference>
<keyword evidence="4" id="KW-0645">Protease</keyword>
<dbReference type="Gene3D" id="2.120.10.30">
    <property type="entry name" value="TolB, C-terminal domain"/>
    <property type="match status" value="2"/>
</dbReference>
<evidence type="ECO:0000256" key="4">
    <source>
        <dbReference type="ARBA" id="ARBA00022670"/>
    </source>
</evidence>
<proteinExistence type="inferred from homology"/>
<dbReference type="GO" id="GO:0008236">
    <property type="term" value="F:serine-type peptidase activity"/>
    <property type="evidence" value="ECO:0007669"/>
    <property type="project" value="UniProtKB-KW"/>
</dbReference>
<dbReference type="AlphaFoldDB" id="A0AAP2DUK9"/>
<feature type="region of interest" description="Disordered" evidence="7">
    <location>
        <begin position="284"/>
        <end position="316"/>
    </location>
</feature>
<dbReference type="InterPro" id="IPR012393">
    <property type="entry name" value="Tricorn_protease"/>
</dbReference>
<feature type="non-terminal residue" evidence="10">
    <location>
        <position position="1"/>
    </location>
</feature>
<dbReference type="Pfam" id="PF14684">
    <property type="entry name" value="Tricorn_C1"/>
    <property type="match status" value="1"/>
</dbReference>
<dbReference type="InterPro" id="IPR011042">
    <property type="entry name" value="6-blade_b-propeller_TolB-like"/>
</dbReference>
<dbReference type="SUPFAM" id="SSF69304">
    <property type="entry name" value="Tricorn protease N-terminal domain"/>
    <property type="match status" value="1"/>
</dbReference>
<organism evidence="10 11">
    <name type="scientific">Chryseosolibacter histidini</name>
    <dbReference type="NCBI Taxonomy" id="2782349"/>
    <lineage>
        <taxon>Bacteria</taxon>
        <taxon>Pseudomonadati</taxon>
        <taxon>Bacteroidota</taxon>
        <taxon>Cytophagia</taxon>
        <taxon>Cytophagales</taxon>
        <taxon>Chryseotaleaceae</taxon>
        <taxon>Chryseosolibacter</taxon>
    </lineage>
</organism>
<dbReference type="Pfam" id="PF03572">
    <property type="entry name" value="Peptidase_S41"/>
    <property type="match status" value="1"/>
</dbReference>
<keyword evidence="3" id="KW-0963">Cytoplasm</keyword>
<comment type="similarity">
    <text evidence="2">Belongs to the peptidase S41B family.</text>
</comment>
<accession>A0AAP2DUK9</accession>
<evidence type="ECO:0000256" key="7">
    <source>
        <dbReference type="SAM" id="MobiDB-lite"/>
    </source>
</evidence>
<dbReference type="RefSeq" id="WP_254170287.1">
    <property type="nucleotide sequence ID" value="NZ_JAHESF010000090.1"/>
</dbReference>
<sequence>IYTLKKGEQPKKVDIRISSDGKLNPYEIVPVNAGATEMVLSPKGKEIAFVVRGEIFVTSVEGGVTKRITNTPGQERTVSFSKDGRSLVYAAERNNNWDVYKSSIVRDEETYFYASTVLKEEAVVATAAEEFQPSFSPDSKEVAYLEERTTLKVINLASKATRTILPGNKNYSYSDGDQYYQWSPDGKWFLVDFMQDNHWIGEVGLISAAGNAQVINLTQSGYEDNGAKWMMNGKMMLWFSDRDGMKNHGSWGAQADVYGMFFTQNAYDRYRLSEEDYKLLKEKEEKDKDKDKDKKEENTESADKSKPKPAEKEPELVKIEFTGLEDRKAKLTIHSSLLGDAVMSPDGEKLYYLARFEKGVDLWVTNLRTRETKIITKLGDNGSNLTIDKDGKKLFVLAEGKPVKVEIEPFKKETVQINGEMMLDKQGELSYIFDHAWRQVLKKFYVTDLHGVDWNFYRKEYAKFLPHISNNWEFSEMLSEMLGELNASHTGCRYSPDQKNKDATASLGLIYDENFKGDGLRITSVLAKGPFDRAESKVKKGMVIEKIDNEPIAAGTDFFAYLNRKAGRNTLVSVYDPATRTRWDEVVKPVGLGEENELLYKRWVSKRAQQVDSLSKGKIGYIHVRGMNDPSYRTVFEEALGKHANRESLIVDTRSNGGGWLHDDLVTFLGGKKYIDVVPRGQHIGFEPQRKWTKSSVVLMGESNYSDAHMFPFAFDTKDIGKTIGMPVPGTGTAVWWEAQIDPTLVFGIPQVGMIGPDGKYLENTQLEPDIVVKNRYEMLVKGRDQQLEKAVEVLIQQFTQIPKPEKLPSPEKAGSKE</sequence>
<dbReference type="GO" id="GO:0005737">
    <property type="term" value="C:cytoplasm"/>
    <property type="evidence" value="ECO:0007669"/>
    <property type="project" value="UniProtKB-SubCell"/>
</dbReference>
<dbReference type="Gene3D" id="3.30.750.44">
    <property type="match status" value="1"/>
</dbReference>
<keyword evidence="11" id="KW-1185">Reference proteome</keyword>
<dbReference type="EMBL" id="JAHESF010000090">
    <property type="protein sequence ID" value="MBT1701608.1"/>
    <property type="molecule type" value="Genomic_DNA"/>
</dbReference>
<dbReference type="Gene3D" id="3.90.226.10">
    <property type="entry name" value="2-enoyl-CoA Hydratase, Chain A, domain 1"/>
    <property type="match status" value="1"/>
</dbReference>
<protein>
    <submittedName>
        <fullName evidence="10">PD40 domain-containing protein</fullName>
    </submittedName>
</protein>
<evidence type="ECO:0000313" key="11">
    <source>
        <dbReference type="Proteomes" id="UP001319200"/>
    </source>
</evidence>
<keyword evidence="6" id="KW-0720">Serine protease</keyword>
<feature type="domain" description="Tricorn protease C1" evidence="9">
    <location>
        <begin position="429"/>
        <end position="483"/>
    </location>
</feature>
<dbReference type="PANTHER" id="PTHR43253:SF1">
    <property type="entry name" value="TRICORN PROTEASE HOMOLOG 2-RELATED"/>
    <property type="match status" value="1"/>
</dbReference>
<dbReference type="InterPro" id="IPR011659">
    <property type="entry name" value="WD40"/>
</dbReference>
<dbReference type="GO" id="GO:0006508">
    <property type="term" value="P:proteolysis"/>
    <property type="evidence" value="ECO:0007669"/>
    <property type="project" value="UniProtKB-KW"/>
</dbReference>
<reference evidence="10 11" key="1">
    <citation type="submission" date="2021-05" db="EMBL/GenBank/DDBJ databases">
        <title>A Polyphasic approach of four new species of the genus Ohtaekwangia: Ohtaekwangia histidinii sp. nov., Ohtaekwangia cretensis sp. nov., Ohtaekwangia indiensis sp. nov., Ohtaekwangia reichenbachii sp. nov. from diverse environment.</title>
        <authorList>
            <person name="Octaviana S."/>
        </authorList>
    </citation>
    <scope>NUCLEOTIDE SEQUENCE [LARGE SCALE GENOMIC DNA]</scope>
    <source>
        <strain evidence="10 11">PWU4</strain>
    </source>
</reference>
<dbReference type="SUPFAM" id="SSF82171">
    <property type="entry name" value="DPP6 N-terminal domain-like"/>
    <property type="match status" value="1"/>
</dbReference>
<dbReference type="InterPro" id="IPR036034">
    <property type="entry name" value="PDZ_sf"/>
</dbReference>
<dbReference type="Pfam" id="PF07676">
    <property type="entry name" value="PD40"/>
    <property type="match status" value="1"/>
</dbReference>
<evidence type="ECO:0000313" key="10">
    <source>
        <dbReference type="EMBL" id="MBT1701608.1"/>
    </source>
</evidence>
<dbReference type="SUPFAM" id="SSF52096">
    <property type="entry name" value="ClpP/crotonase"/>
    <property type="match status" value="1"/>
</dbReference>
<name>A0AAP2DUK9_9BACT</name>
<dbReference type="Proteomes" id="UP001319200">
    <property type="component" value="Unassembled WGS sequence"/>
</dbReference>